<gene>
    <name evidence="2" type="primary">LOC114003630</name>
</gene>
<evidence type="ECO:0000313" key="1">
    <source>
        <dbReference type="Proteomes" id="UP000504627"/>
    </source>
</evidence>
<dbReference type="InParanoid" id="A0A6J2J4U5"/>
<name>A0A6J2J4U5_9PASS</name>
<accession>A0A6J2J4U5</accession>
<keyword evidence="1" id="KW-1185">Reference proteome</keyword>
<protein>
    <submittedName>
        <fullName evidence="2">Uncharacterized protein LOC114003630</fullName>
    </submittedName>
</protein>
<sequence length="198" mass="19949">MREDTVCPAGTGAGPAKGICPSGLCSGRPWLGLHHLGAAVPANGLEPGTATTPALPWAQPLCARASIAQCSPVPAQTGDPSHPPVPIARQPLYLPAPCFPDPGLLVPQEGASASAAQAQRKMKVAVLSVALLFTILLSPPADAKPIEVDSVQCGEAGIIGGPPISGQGGGGCVGGGMDVHRVKRSESPIVDLVELMRQ</sequence>
<dbReference type="RefSeq" id="XP_027606583.2">
    <property type="nucleotide sequence ID" value="XM_027750782.2"/>
</dbReference>
<evidence type="ECO:0000313" key="2">
    <source>
        <dbReference type="RefSeq" id="XP_027606583.2"/>
    </source>
</evidence>
<dbReference type="GeneID" id="114003630"/>
<dbReference type="AlphaFoldDB" id="A0A6J2J4U5"/>
<dbReference type="Proteomes" id="UP000504627">
    <property type="component" value="Unplaced"/>
</dbReference>
<proteinExistence type="predicted"/>
<reference evidence="2" key="1">
    <citation type="submission" date="2025-08" db="UniProtKB">
        <authorList>
            <consortium name="RefSeq"/>
        </authorList>
    </citation>
    <scope>IDENTIFICATION</scope>
    <source>
        <tissue evidence="2">Muscle</tissue>
    </source>
</reference>
<organism evidence="1 2">
    <name type="scientific">Pipra filicauda</name>
    <name type="common">Wire-tailed manakin</name>
    <dbReference type="NCBI Taxonomy" id="649802"/>
    <lineage>
        <taxon>Eukaryota</taxon>
        <taxon>Metazoa</taxon>
        <taxon>Chordata</taxon>
        <taxon>Craniata</taxon>
        <taxon>Vertebrata</taxon>
        <taxon>Euteleostomi</taxon>
        <taxon>Archelosauria</taxon>
        <taxon>Archosauria</taxon>
        <taxon>Dinosauria</taxon>
        <taxon>Saurischia</taxon>
        <taxon>Theropoda</taxon>
        <taxon>Coelurosauria</taxon>
        <taxon>Aves</taxon>
        <taxon>Neognathae</taxon>
        <taxon>Neoaves</taxon>
        <taxon>Telluraves</taxon>
        <taxon>Australaves</taxon>
        <taxon>Passeriformes</taxon>
        <taxon>Pipridae</taxon>
        <taxon>Pipra</taxon>
    </lineage>
</organism>